<protein>
    <recommendedName>
        <fullName evidence="6">RBR-type E3 ubiquitin transferase</fullName>
        <ecNumber evidence="6">2.3.2.31</ecNumber>
    </recommendedName>
</protein>
<dbReference type="Gramene" id="TraesLAC4B03G02203830.1">
    <property type="protein sequence ID" value="TraesLAC4B03G02203830.1"/>
    <property type="gene ID" value="TraesLAC4B03G02203830"/>
</dbReference>
<dbReference type="SUPFAM" id="SSF57850">
    <property type="entry name" value="RING/U-box"/>
    <property type="match status" value="3"/>
</dbReference>
<comment type="pathway">
    <text evidence="4">Protein modification; protein ubiquitination.</text>
</comment>
<feature type="domain" description="RING-type" evidence="16">
    <location>
        <begin position="139"/>
        <end position="354"/>
    </location>
</feature>
<evidence type="ECO:0000256" key="4">
    <source>
        <dbReference type="ARBA" id="ARBA00004906"/>
    </source>
</evidence>
<evidence type="ECO:0000256" key="9">
    <source>
        <dbReference type="ARBA" id="ARBA00022737"/>
    </source>
</evidence>
<keyword evidence="7" id="KW-0808">Transferase</keyword>
<accession>A0A3B6INS0</accession>
<dbReference type="Gramene" id="TraesROB_scaffold_012993_01G000300.1">
    <property type="protein sequence ID" value="TraesROB_scaffold_012993_01G000300.1"/>
    <property type="gene ID" value="TraesROB_scaffold_012993_01G000300"/>
</dbReference>
<name>A0A3B6INS0_WHEAT</name>
<dbReference type="OrthoDB" id="10009520at2759"/>
<dbReference type="Gramene" id="TraesKAR4B01G0044680.1">
    <property type="protein sequence ID" value="cds.TraesKAR4B01G0044680.1"/>
    <property type="gene ID" value="TraesKAR4B01G0044680"/>
</dbReference>
<dbReference type="InterPro" id="IPR002867">
    <property type="entry name" value="IBR_dom"/>
</dbReference>
<evidence type="ECO:0000256" key="8">
    <source>
        <dbReference type="ARBA" id="ARBA00022723"/>
    </source>
</evidence>
<dbReference type="Gramene" id="TraesJUL4B03G02271170.1">
    <property type="protein sequence ID" value="TraesJUL4B03G02271170.1"/>
    <property type="gene ID" value="TraesJUL4B03G02271170"/>
</dbReference>
<dbReference type="SMR" id="A0A3B6INS0"/>
<dbReference type="PROSITE" id="PS51873">
    <property type="entry name" value="TRIAD"/>
    <property type="match status" value="1"/>
</dbReference>
<dbReference type="Gramene" id="TraesMAC4B03G02249600.1">
    <property type="protein sequence ID" value="TraesMAC4B03G02249600.1"/>
    <property type="gene ID" value="TraesMAC4B03G02249600"/>
</dbReference>
<dbReference type="Proteomes" id="UP000019116">
    <property type="component" value="Chromosome 4B"/>
</dbReference>
<keyword evidence="9" id="KW-0677">Repeat</keyword>
<dbReference type="Gramene" id="TraesCS4B02G071800.1">
    <property type="protein sequence ID" value="TraesCS4B02G071800.1"/>
    <property type="gene ID" value="TraesCS4B02G071800"/>
</dbReference>
<keyword evidence="8" id="KW-0479">Metal-binding</keyword>
<dbReference type="EC" id="2.3.2.31" evidence="6"/>
<dbReference type="RefSeq" id="XP_044368404.1">
    <property type="nucleotide sequence ID" value="XM_044512469.1"/>
</dbReference>
<evidence type="ECO:0000256" key="6">
    <source>
        <dbReference type="ARBA" id="ARBA00012251"/>
    </source>
</evidence>
<reference evidence="17" key="2">
    <citation type="submission" date="2018-10" db="UniProtKB">
        <authorList>
            <consortium name="EnsemblPlants"/>
        </authorList>
    </citation>
    <scope>IDENTIFICATION</scope>
</reference>
<dbReference type="Gramene" id="TraesCLE_scaffold_005621_01G000200.1">
    <property type="protein sequence ID" value="TraesCLE_scaffold_005621_01G000200.1"/>
    <property type="gene ID" value="TraesCLE_scaffold_005621_01G000200"/>
</dbReference>
<dbReference type="Gramene" id="TraesSYM4B03G02276730.1">
    <property type="protein sequence ID" value="TraesSYM4B03G02276730.1"/>
    <property type="gene ID" value="TraesSYM4B03G02276730"/>
</dbReference>
<evidence type="ECO:0000256" key="12">
    <source>
        <dbReference type="ARBA" id="ARBA00022833"/>
    </source>
</evidence>
<dbReference type="InterPro" id="IPR031127">
    <property type="entry name" value="E3_UB_ligase_RBR"/>
</dbReference>
<dbReference type="GeneID" id="123091071"/>
<dbReference type="Gene3D" id="3.30.40.10">
    <property type="entry name" value="Zinc/RING finger domain, C3HC4 (zinc finger)"/>
    <property type="match status" value="1"/>
</dbReference>
<dbReference type="OMA" id="CKLLMED"/>
<dbReference type="Gramene" id="TraesJAG4B03G02249830.1">
    <property type="protein sequence ID" value="TraesJAG4B03G02249830.1"/>
    <property type="gene ID" value="TraesJAG4B03G02249830"/>
</dbReference>
<dbReference type="InterPro" id="IPR001841">
    <property type="entry name" value="Znf_RING"/>
</dbReference>
<dbReference type="InterPro" id="IPR044066">
    <property type="entry name" value="TRIAD_supradom"/>
</dbReference>
<keyword evidence="12" id="KW-0862">Zinc</keyword>
<dbReference type="GO" id="GO:0016567">
    <property type="term" value="P:protein ubiquitination"/>
    <property type="evidence" value="ECO:0007669"/>
    <property type="project" value="InterPro"/>
</dbReference>
<dbReference type="Gene3D" id="1.20.120.1750">
    <property type="match status" value="1"/>
</dbReference>
<evidence type="ECO:0000256" key="10">
    <source>
        <dbReference type="ARBA" id="ARBA00022771"/>
    </source>
</evidence>
<dbReference type="PROSITE" id="PS50089">
    <property type="entry name" value="ZF_RING_2"/>
    <property type="match status" value="1"/>
</dbReference>
<evidence type="ECO:0000259" key="16">
    <source>
        <dbReference type="PROSITE" id="PS51873"/>
    </source>
</evidence>
<dbReference type="STRING" id="4565.A0A3B6INS0"/>
<dbReference type="GO" id="GO:0061630">
    <property type="term" value="F:ubiquitin protein ligase activity"/>
    <property type="evidence" value="ECO:0000318"/>
    <property type="project" value="GO_Central"/>
</dbReference>
<dbReference type="CDD" id="cd16773">
    <property type="entry name" value="RING-HC_RBR_TRIAD1"/>
    <property type="match status" value="1"/>
</dbReference>
<dbReference type="CDD" id="cd22586">
    <property type="entry name" value="Rcat_RBR_ARI1-like"/>
    <property type="match status" value="1"/>
</dbReference>
<dbReference type="InterPro" id="IPR013083">
    <property type="entry name" value="Znf_RING/FYVE/PHD"/>
</dbReference>
<dbReference type="GO" id="GO:0006511">
    <property type="term" value="P:ubiquitin-dependent protein catabolic process"/>
    <property type="evidence" value="ECO:0000318"/>
    <property type="project" value="GO_Central"/>
</dbReference>
<dbReference type="PaxDb" id="4565-Traes_4BS_8BA443474.1"/>
<evidence type="ECO:0000256" key="7">
    <source>
        <dbReference type="ARBA" id="ARBA00022679"/>
    </source>
</evidence>
<sequence length="549" mass="63073">MASDDDCYYYYEDDGDGEEDEEEEGEEAADWDGLAVGADEDDLGLLEDDPPHSERRVDCWAITEDTLSAAQQEDLSIMMNLLNIKQHQARSLFIHHRWKIDCIYDCLDRKGRDRMLREAGIVLQEKSSMLIGASRTPSTSVQCNVCFDDDLSPAAVSTMDCGHCFCNDCWTEHFNAAIDSGKKQIRCMEVKCLAICDEGIVQRLLGQKYPDAAKRFDRFLLESYLEDNDFVKWCPSIPHCGRAIRVGTGDRYCEVKCLCGVSFCFNCMEQTHSPCPCNIWRQWNTRIHGESENIKWIVKNTKSCPKCFKPIEKRDGCNLVKCKCGQYMCWLCGGPTGSAHTWTNIEGHSCNRYKESKDKVDTGRRQLERYAHYCNRFKIHEDSYKEQHEKLGPAIKEKVKQLESNHLRPRLIRDGDWLTDAHQRLLWSRQVVSRSYAFAYHMFGGELQAHRSERGSLAPAQNLFESQQEQLERHVEQLSKVLVTDILALPDQEIVKVKQEVVNLDKILERLCGEMYTCIQDELLPLLTEPMDIAAYTPDGPVRAKVFRA</sequence>
<dbReference type="KEGG" id="taes:123091071"/>
<dbReference type="Pfam" id="PF01485">
    <property type="entry name" value="IBR"/>
    <property type="match status" value="2"/>
</dbReference>
<organism evidence="17">
    <name type="scientific">Triticum aestivum</name>
    <name type="common">Wheat</name>
    <dbReference type="NCBI Taxonomy" id="4565"/>
    <lineage>
        <taxon>Eukaryota</taxon>
        <taxon>Viridiplantae</taxon>
        <taxon>Streptophyta</taxon>
        <taxon>Embryophyta</taxon>
        <taxon>Tracheophyta</taxon>
        <taxon>Spermatophyta</taxon>
        <taxon>Magnoliopsida</taxon>
        <taxon>Liliopsida</taxon>
        <taxon>Poales</taxon>
        <taxon>Poaceae</taxon>
        <taxon>BOP clade</taxon>
        <taxon>Pooideae</taxon>
        <taxon>Triticodae</taxon>
        <taxon>Triticeae</taxon>
        <taxon>Triticinae</taxon>
        <taxon>Triticum</taxon>
    </lineage>
</organism>
<keyword evidence="11" id="KW-0833">Ubl conjugation pathway</keyword>
<comment type="similarity">
    <text evidence="5">Belongs to the RBR family. Ariadne subfamily.</text>
</comment>
<feature type="domain" description="RING-type" evidence="15">
    <location>
        <begin position="143"/>
        <end position="187"/>
    </location>
</feature>
<evidence type="ECO:0000256" key="14">
    <source>
        <dbReference type="SAM" id="MobiDB-lite"/>
    </source>
</evidence>
<dbReference type="Gramene" id="TraesLDM4B03G02250230.1">
    <property type="protein sequence ID" value="TraesLDM4B03G02250230.1"/>
    <property type="gene ID" value="TraesLDM4B03G02250230"/>
</dbReference>
<dbReference type="GO" id="GO:0031624">
    <property type="term" value="F:ubiquitin conjugating enzyme binding"/>
    <property type="evidence" value="ECO:0000318"/>
    <property type="project" value="GO_Central"/>
</dbReference>
<dbReference type="PANTHER" id="PTHR11685">
    <property type="entry name" value="RBR FAMILY RING FINGER AND IBR DOMAIN-CONTAINING"/>
    <property type="match status" value="1"/>
</dbReference>
<dbReference type="AlphaFoldDB" id="A0A3B6INS0"/>
<evidence type="ECO:0000256" key="3">
    <source>
        <dbReference type="ARBA" id="ARBA00003976"/>
    </source>
</evidence>
<dbReference type="CDD" id="cd20346">
    <property type="entry name" value="BRcat_RBR_ANKIB1"/>
    <property type="match status" value="1"/>
</dbReference>
<feature type="compositionally biased region" description="Acidic residues" evidence="14">
    <location>
        <begin position="1"/>
        <end position="30"/>
    </location>
</feature>
<evidence type="ECO:0000256" key="13">
    <source>
        <dbReference type="PROSITE-ProRule" id="PRU00175"/>
    </source>
</evidence>
<dbReference type="SMART" id="SM00647">
    <property type="entry name" value="IBR"/>
    <property type="match status" value="2"/>
</dbReference>
<dbReference type="Pfam" id="PF19422">
    <property type="entry name" value="Ariadne"/>
    <property type="match status" value="1"/>
</dbReference>
<dbReference type="InterPro" id="IPR045840">
    <property type="entry name" value="Ariadne"/>
</dbReference>
<dbReference type="EnsemblPlants" id="TraesCS4B02G071800.1">
    <property type="protein sequence ID" value="TraesCS4B02G071800.1"/>
    <property type="gene ID" value="TraesCS4B02G071800"/>
</dbReference>
<comment type="cofactor">
    <cofactor evidence="2">
        <name>Zn(2+)</name>
        <dbReference type="ChEBI" id="CHEBI:29105"/>
    </cofactor>
</comment>
<dbReference type="FunFam" id="3.30.40.10:FF:000019">
    <property type="entry name" value="RBR-type E3 ubiquitin transferase"/>
    <property type="match status" value="1"/>
</dbReference>
<keyword evidence="18" id="KW-1185">Reference proteome</keyword>
<proteinExistence type="inferred from homology"/>
<dbReference type="GO" id="GO:0008270">
    <property type="term" value="F:zinc ion binding"/>
    <property type="evidence" value="ECO:0007669"/>
    <property type="project" value="UniProtKB-KW"/>
</dbReference>
<comment type="catalytic activity">
    <reaction evidence="1">
        <text>[E2 ubiquitin-conjugating enzyme]-S-ubiquitinyl-L-cysteine + [acceptor protein]-L-lysine = [E2 ubiquitin-conjugating enzyme]-L-cysteine + [acceptor protein]-N(6)-ubiquitinyl-L-lysine.</text>
        <dbReference type="EC" id="2.3.2.31"/>
    </reaction>
</comment>
<comment type="function">
    <text evidence="3">Might act as an E3 ubiquitin-protein ligase, or as part of E3 complex, which accepts ubiquitin from specific E2 ubiquitin-conjugating enzymes and then transfers it to substrates.</text>
</comment>
<evidence type="ECO:0000259" key="15">
    <source>
        <dbReference type="PROSITE" id="PS50089"/>
    </source>
</evidence>
<evidence type="ECO:0000256" key="11">
    <source>
        <dbReference type="ARBA" id="ARBA00022786"/>
    </source>
</evidence>
<dbReference type="Gramene" id="TraesCS4B03G0159000.2">
    <property type="protein sequence ID" value="TraesCS4B03G0159000.2.CDS"/>
    <property type="gene ID" value="TraesCS4B03G0159000"/>
</dbReference>
<evidence type="ECO:0000313" key="18">
    <source>
        <dbReference type="Proteomes" id="UP000019116"/>
    </source>
</evidence>
<dbReference type="Gramene" id="TraesCAD_scaffold_038224_01G000200.1">
    <property type="protein sequence ID" value="TraesCAD_scaffold_038224_01G000200.1"/>
    <property type="gene ID" value="TraesCAD_scaffold_038224_01G000200"/>
</dbReference>
<evidence type="ECO:0000313" key="17">
    <source>
        <dbReference type="EnsemblPlants" id="TraesCS4B02G071800.1"/>
    </source>
</evidence>
<dbReference type="GO" id="GO:0005737">
    <property type="term" value="C:cytoplasm"/>
    <property type="evidence" value="ECO:0000318"/>
    <property type="project" value="GO_Central"/>
</dbReference>
<feature type="region of interest" description="Disordered" evidence="14">
    <location>
        <begin position="1"/>
        <end position="35"/>
    </location>
</feature>
<gene>
    <name evidence="17" type="primary">LOC123091071</name>
</gene>
<evidence type="ECO:0000256" key="1">
    <source>
        <dbReference type="ARBA" id="ARBA00001798"/>
    </source>
</evidence>
<evidence type="ECO:0000256" key="2">
    <source>
        <dbReference type="ARBA" id="ARBA00001947"/>
    </source>
</evidence>
<dbReference type="Gramene" id="TraesSTA4B03G02245320.1">
    <property type="protein sequence ID" value="TraesSTA4B03G02245320.1"/>
    <property type="gene ID" value="TraesSTA4B03G02245320"/>
</dbReference>
<reference evidence="17" key="1">
    <citation type="submission" date="2018-08" db="EMBL/GenBank/DDBJ databases">
        <authorList>
            <person name="Rossello M."/>
        </authorList>
    </citation>
    <scope>NUCLEOTIDE SEQUENCE [LARGE SCALE GENOMIC DNA]</scope>
    <source>
        <strain evidence="17">cv. Chinese Spring</strain>
    </source>
</reference>
<dbReference type="Gramene" id="TraesWEE_scaffold_010620_01G000200.1">
    <property type="protein sequence ID" value="TraesWEE_scaffold_010620_01G000200.1"/>
    <property type="gene ID" value="TraesWEE_scaffold_010620_01G000200"/>
</dbReference>
<keyword evidence="10 13" id="KW-0863">Zinc-finger</keyword>
<evidence type="ECO:0000256" key="5">
    <source>
        <dbReference type="ARBA" id="ARBA00005884"/>
    </source>
</evidence>
<dbReference type="GO" id="GO:0000151">
    <property type="term" value="C:ubiquitin ligase complex"/>
    <property type="evidence" value="ECO:0000318"/>
    <property type="project" value="GO_Central"/>
</dbReference>